<evidence type="ECO:0000313" key="1">
    <source>
        <dbReference type="EMBL" id="KAH3661569.1"/>
    </source>
</evidence>
<reference evidence="1" key="1">
    <citation type="journal article" date="2021" name="Open Biol.">
        <title>Shared evolutionary footprints suggest mitochondrial oxidative damage underlies multiple complex I losses in fungi.</title>
        <authorList>
            <person name="Schikora-Tamarit M.A."/>
            <person name="Marcet-Houben M."/>
            <person name="Nosek J."/>
            <person name="Gabaldon T."/>
        </authorList>
    </citation>
    <scope>NUCLEOTIDE SEQUENCE</scope>
    <source>
        <strain evidence="1">CBS6075</strain>
    </source>
</reference>
<dbReference type="RefSeq" id="XP_046058682.1">
    <property type="nucleotide sequence ID" value="XM_046207702.1"/>
</dbReference>
<gene>
    <name evidence="1" type="ORF">OGAPHI_006417</name>
</gene>
<organism evidence="1 2">
    <name type="scientific">Ogataea philodendri</name>
    <dbReference type="NCBI Taxonomy" id="1378263"/>
    <lineage>
        <taxon>Eukaryota</taxon>
        <taxon>Fungi</taxon>
        <taxon>Dikarya</taxon>
        <taxon>Ascomycota</taxon>
        <taxon>Saccharomycotina</taxon>
        <taxon>Pichiomycetes</taxon>
        <taxon>Pichiales</taxon>
        <taxon>Pichiaceae</taxon>
        <taxon>Ogataea</taxon>
    </lineage>
</organism>
<sequence>MSQHHCSRQDHSCWIGQVFIFDVQTNVSATWLENCMFSTEVCTWNKTWSPNKSGTNIRQDGTIKIWCHHDIKLLWVRNSLHRSIVHNHVLDFNVGILRRSDILHGSSEQTVTKFHNVGFMNSGNKLSVVFNGKIKSKPSDSFCLVFGHNLQRFHNPRDRLMLETRILTLGVLSHQHEVNIL</sequence>
<name>A0A9P8NY37_9ASCO</name>
<accession>A0A9P8NY37</accession>
<dbReference type="AlphaFoldDB" id="A0A9P8NY37"/>
<comment type="caution">
    <text evidence="1">The sequence shown here is derived from an EMBL/GenBank/DDBJ whole genome shotgun (WGS) entry which is preliminary data.</text>
</comment>
<evidence type="ECO:0000313" key="2">
    <source>
        <dbReference type="Proteomes" id="UP000769157"/>
    </source>
</evidence>
<dbReference type="Proteomes" id="UP000769157">
    <property type="component" value="Unassembled WGS sequence"/>
</dbReference>
<dbReference type="EMBL" id="JAEUBE010000439">
    <property type="protein sequence ID" value="KAH3661569.1"/>
    <property type="molecule type" value="Genomic_DNA"/>
</dbReference>
<reference evidence="1" key="2">
    <citation type="submission" date="2021-01" db="EMBL/GenBank/DDBJ databases">
        <authorList>
            <person name="Schikora-Tamarit M.A."/>
        </authorList>
    </citation>
    <scope>NUCLEOTIDE SEQUENCE</scope>
    <source>
        <strain evidence="1">CBS6075</strain>
    </source>
</reference>
<protein>
    <submittedName>
        <fullName evidence="1">Uncharacterized protein</fullName>
    </submittedName>
</protein>
<proteinExistence type="predicted"/>
<dbReference type="GeneID" id="70238381"/>
<keyword evidence="2" id="KW-1185">Reference proteome</keyword>